<dbReference type="Proteomes" id="UP000176800">
    <property type="component" value="Unassembled WGS sequence"/>
</dbReference>
<dbReference type="InterPro" id="IPR033709">
    <property type="entry name" value="Anticodon_Ile_ABEc"/>
</dbReference>
<dbReference type="EMBL" id="MHWE01000019">
    <property type="protein sequence ID" value="OHB03330.1"/>
    <property type="molecule type" value="Genomic_DNA"/>
</dbReference>
<feature type="active site" description="Tele-phosphohistidine intermediate" evidence="16">
    <location>
        <position position="522"/>
    </location>
</feature>
<evidence type="ECO:0000256" key="17">
    <source>
        <dbReference type="PIRSR" id="PIRSR613078-2"/>
    </source>
</evidence>
<comment type="cofactor">
    <cofactor evidence="1 15">
        <name>Zn(2+)</name>
        <dbReference type="ChEBI" id="CHEBI:29105"/>
    </cofactor>
</comment>
<dbReference type="InterPro" id="IPR013155">
    <property type="entry name" value="M/V/L/I-tRNA-synth_anticd-bd"/>
</dbReference>
<protein>
    <recommendedName>
        <fullName evidence="15">Isoleucine--tRNA ligase</fullName>
        <ecNumber evidence="15">6.1.1.5</ecNumber>
    </recommendedName>
    <alternativeName>
        <fullName evidence="15">Isoleucyl-tRNA synthetase</fullName>
        <shortName evidence="15">IleRS</shortName>
    </alternativeName>
</protein>
<evidence type="ECO:0000256" key="2">
    <source>
        <dbReference type="ARBA" id="ARBA00004496"/>
    </source>
</evidence>
<sequence length="1177" mass="135967">MSATTNDGKNQNFKHQLAQNEEEVLSFWKENDIFAKSLAKPSPQGEFIFYEGPPTANGRPGIHHLLSRAFKDIILRYKTMQGFHVRRKAGWDTHGLPVELEVEKSLGLKSKKEIEEFGVAAFNRQCKENVWKYIDEWERFTERIGYWLDQKDAYVTYKTKYIESLWWIIKQIADKKLLYKDYKVVPWCPRCGTALSSHELAQGYRDVKDLSVYVKFKLKTKNEKQDTQPTYLLAWTTTPWTLPGNIALAVGEDIDYVEIEKQDMGVGKVVKFILAENRLSEVFGDDQYTITKKMKGKELVGLEYEPLFPYLQNVVSQSEKDKFKNAYKIYGANFVTTDEGTGIVHTAVMYGQDDFELGTQVGLPKCHLVGEDGKFLPGTGELEGKFVKDEQTDVLIIKYLHDKNLLFKKEKYEHSYPFCWRCGTPLIYFARDSWYVAMSRLRDELVKENEKINWEPSHTKEGRFGEWLRDVKDWAFSRERYWGTPLPIWESEDKNTRLVIGSLDDLKKYSRQSGNRFVVMRHGESERNVLGIMNSDNTTPTHITKKGKEEVEEAVKKLKKEKIDYIFVSPLIRTQETAKLVAKLLDIPQDRMVTDDRLRELESGVMNGKPVEEYHRFFASYKEYFVKAPQGGENLTEIKRRMGGFLYDVDKKYQNKTILVISHEHPLWMLESAASGLDVEEAIKIKEDWGDDFIKTGEARNLEFTPLPHNEDFEVDLHRPYIDDFILYEDGQELRRVKEVADVWFDSGSMPVAEDHYPFENKKWIEGKGYPADYITEAIDQTRGWFYTLHAVGVLLGKGRAFNNVICLGHIMDAEGKKMSKSIGNVVDPWTMADKYGADALRFWMYSINQPGESKNFDEKTVDEVVKKVFNLLTNVHTFYELYTPANLDVKDVLPESILDKWILARLAELSMEVTKGLDSYKILEPARAVRDFIGDLSQWYIRRSRERFKGNNEKDKMSAVYATRKVLVNLAKIMAPFTPFLAEDLYRKLRSDGDKESVHLDNWPFEDLKKFYSEPILRKMSELRDLASLGLQARATAGVKVRQPLAGVTIKSEGLKGEEEYLQILADELNVKEISFDPSMPDAMKLDADITEELKQEGNLRDLIRTVQNARKDKGLNPHQKIELIWFGEGNAAQLVESQRDVLIQSLNLSSLEKSGTDQLEKVDLNGFKISFSLKI</sequence>
<dbReference type="Gene3D" id="3.40.50.1240">
    <property type="entry name" value="Phosphoglycerate mutase-like"/>
    <property type="match status" value="1"/>
</dbReference>
<keyword evidence="12 15" id="KW-0030">Aminoacyl-tRNA synthetase</keyword>
<evidence type="ECO:0000256" key="5">
    <source>
        <dbReference type="ARBA" id="ARBA00022490"/>
    </source>
</evidence>
<evidence type="ECO:0000256" key="4">
    <source>
        <dbReference type="ARBA" id="ARBA00011245"/>
    </source>
</evidence>
<evidence type="ECO:0000256" key="9">
    <source>
        <dbReference type="ARBA" id="ARBA00022833"/>
    </source>
</evidence>
<dbReference type="SUPFAM" id="SSF53254">
    <property type="entry name" value="Phosphoglycerate mutase-like"/>
    <property type="match status" value="1"/>
</dbReference>
<evidence type="ECO:0000256" key="1">
    <source>
        <dbReference type="ARBA" id="ARBA00001947"/>
    </source>
</evidence>
<evidence type="ECO:0000256" key="8">
    <source>
        <dbReference type="ARBA" id="ARBA00022741"/>
    </source>
</evidence>
<evidence type="ECO:0000256" key="3">
    <source>
        <dbReference type="ARBA" id="ARBA00007078"/>
    </source>
</evidence>
<keyword evidence="10 15" id="KW-0067">ATP-binding</keyword>
<keyword evidence="11 15" id="KW-0648">Protein biosynthesis</keyword>
<dbReference type="Pfam" id="PF00300">
    <property type="entry name" value="His_Phos_1"/>
    <property type="match status" value="1"/>
</dbReference>
<evidence type="ECO:0000313" key="20">
    <source>
        <dbReference type="EMBL" id="OHB03330.1"/>
    </source>
</evidence>
<dbReference type="PRINTS" id="PR00984">
    <property type="entry name" value="TRNASYNTHILE"/>
</dbReference>
<dbReference type="CDD" id="cd07067">
    <property type="entry name" value="HP_PGM_like"/>
    <property type="match status" value="1"/>
</dbReference>
<feature type="active site" description="Proton donor/acceptor" evidence="16">
    <location>
        <position position="600"/>
    </location>
</feature>
<dbReference type="Gene3D" id="3.90.740.10">
    <property type="entry name" value="Valyl/Leucyl/Isoleucyl-tRNA synthetase, editing domain"/>
    <property type="match status" value="1"/>
</dbReference>
<dbReference type="InterPro" id="IPR023586">
    <property type="entry name" value="Ile-tRNA-ligase_type2"/>
</dbReference>
<evidence type="ECO:0000256" key="7">
    <source>
        <dbReference type="ARBA" id="ARBA00022723"/>
    </source>
</evidence>
<comment type="subcellular location">
    <subcellularLocation>
        <location evidence="2 15">Cytoplasm</location>
    </subcellularLocation>
</comment>
<keyword evidence="8 15" id="KW-0547">Nucleotide-binding</keyword>
<dbReference type="GO" id="GO:0006428">
    <property type="term" value="P:isoleucyl-tRNA aminoacylation"/>
    <property type="evidence" value="ECO:0007669"/>
    <property type="project" value="UniProtKB-UniRule"/>
</dbReference>
<dbReference type="GO" id="GO:0008270">
    <property type="term" value="F:zinc ion binding"/>
    <property type="evidence" value="ECO:0007669"/>
    <property type="project" value="UniProtKB-UniRule"/>
</dbReference>
<dbReference type="GO" id="GO:0002161">
    <property type="term" value="F:aminoacyl-tRNA deacylase activity"/>
    <property type="evidence" value="ECO:0007669"/>
    <property type="project" value="InterPro"/>
</dbReference>
<dbReference type="SUPFAM" id="SSF47323">
    <property type="entry name" value="Anticodon-binding domain of a subclass of class I aminoacyl-tRNA synthetases"/>
    <property type="match status" value="1"/>
</dbReference>
<dbReference type="InterPro" id="IPR002301">
    <property type="entry name" value="Ile-tRNA-ligase"/>
</dbReference>
<feature type="binding site" evidence="15">
    <location>
        <position position="821"/>
    </location>
    <ligand>
        <name>ATP</name>
        <dbReference type="ChEBI" id="CHEBI:30616"/>
    </ligand>
</feature>
<feature type="short sequence motif" description="'HIGH' region" evidence="15">
    <location>
        <begin position="54"/>
        <end position="64"/>
    </location>
</feature>
<evidence type="ECO:0000256" key="15">
    <source>
        <dbReference type="HAMAP-Rule" id="MF_02003"/>
    </source>
</evidence>
<keyword evidence="7 15" id="KW-0479">Metal-binding</keyword>
<comment type="domain">
    <text evidence="15">IleRS has two distinct active sites: one for aminoacylation and one for editing. The misactivated valine is translocated from the active site to the editing site, which sterically excludes the correctly activated isoleucine. The single editing site contains two valyl binding pockets, one specific for each substrate (Val-AMP or Val-tRNA(Ile)).</text>
</comment>
<evidence type="ECO:0000256" key="12">
    <source>
        <dbReference type="ARBA" id="ARBA00023146"/>
    </source>
</evidence>
<evidence type="ECO:0000259" key="19">
    <source>
        <dbReference type="Pfam" id="PF08264"/>
    </source>
</evidence>
<keyword evidence="6 15" id="KW-0436">Ligase</keyword>
<feature type="binding site" evidence="17">
    <location>
        <begin position="521"/>
        <end position="528"/>
    </location>
    <ligand>
        <name>substrate</name>
    </ligand>
</feature>
<accession>A0A1G2U378</accession>
<comment type="function">
    <text evidence="13 15">Catalyzes the attachment of isoleucine to tRNA(Ile). As IleRS can inadvertently accommodate and process structurally similar amino acids such as valine, to avoid such errors it has two additional distinct tRNA(Ile)-dependent editing activities. One activity is designated as 'pretransfer' editing and involves the hydrolysis of activated Val-AMP. The other activity is designated 'posttransfer' editing and involves deacylation of mischarged Val-tRNA(Ile).</text>
</comment>
<dbReference type="CDD" id="cd07961">
    <property type="entry name" value="Anticodon_Ia_Ile_ABEc"/>
    <property type="match status" value="1"/>
</dbReference>
<proteinExistence type="inferred from homology"/>
<reference evidence="20 21" key="1">
    <citation type="journal article" date="2016" name="Nat. Commun.">
        <title>Thousands of microbial genomes shed light on interconnected biogeochemical processes in an aquifer system.</title>
        <authorList>
            <person name="Anantharaman K."/>
            <person name="Brown C.T."/>
            <person name="Hug L.A."/>
            <person name="Sharon I."/>
            <person name="Castelle C.J."/>
            <person name="Probst A.J."/>
            <person name="Thomas B.C."/>
            <person name="Singh A."/>
            <person name="Wilkins M.J."/>
            <person name="Karaoz U."/>
            <person name="Brodie E.L."/>
            <person name="Williams K.H."/>
            <person name="Hubbard S.S."/>
            <person name="Banfield J.F."/>
        </authorList>
    </citation>
    <scope>NUCLEOTIDE SEQUENCE [LARGE SCALE GENOMIC DNA]</scope>
</reference>
<dbReference type="Gene3D" id="1.10.730.10">
    <property type="entry name" value="Isoleucyl-tRNA Synthetase, Domain 1"/>
    <property type="match status" value="1"/>
</dbReference>
<feature type="short sequence motif" description="'KMSKS' region" evidence="15">
    <location>
        <begin position="818"/>
        <end position="822"/>
    </location>
</feature>
<evidence type="ECO:0000256" key="10">
    <source>
        <dbReference type="ARBA" id="ARBA00022840"/>
    </source>
</evidence>
<dbReference type="SUPFAM" id="SSF50677">
    <property type="entry name" value="ValRS/IleRS/LeuRS editing domain"/>
    <property type="match status" value="1"/>
</dbReference>
<dbReference type="Pfam" id="PF19302">
    <property type="entry name" value="DUF5915"/>
    <property type="match status" value="1"/>
</dbReference>
<keyword evidence="9 15" id="KW-0862">Zinc</keyword>
<feature type="domain" description="Methionyl/Valyl/Leucyl/Isoleucyl-tRNA synthetase anticodon-binding" evidence="19">
    <location>
        <begin position="900"/>
        <end position="1046"/>
    </location>
</feature>
<gene>
    <name evidence="15" type="primary">ileS</name>
    <name evidence="20" type="ORF">A3B14_00255</name>
</gene>
<dbReference type="Gene3D" id="3.40.50.620">
    <property type="entry name" value="HUPs"/>
    <property type="match status" value="2"/>
</dbReference>
<evidence type="ECO:0000313" key="21">
    <source>
        <dbReference type="Proteomes" id="UP000176800"/>
    </source>
</evidence>
<dbReference type="InterPro" id="IPR014729">
    <property type="entry name" value="Rossmann-like_a/b/a_fold"/>
</dbReference>
<evidence type="ECO:0000256" key="13">
    <source>
        <dbReference type="ARBA" id="ARBA00025217"/>
    </source>
</evidence>
<dbReference type="HAMAP" id="MF_02003">
    <property type="entry name" value="Ile_tRNA_synth_type2"/>
    <property type="match status" value="1"/>
</dbReference>
<evidence type="ECO:0000259" key="18">
    <source>
        <dbReference type="Pfam" id="PF00133"/>
    </source>
</evidence>
<comment type="similarity">
    <text evidence="3 15">Belongs to the class-I aminoacyl-tRNA synthetase family. IleS type 2 subfamily.</text>
</comment>
<dbReference type="InterPro" id="IPR009008">
    <property type="entry name" value="Val/Leu/Ile-tRNA-synth_edit"/>
</dbReference>
<dbReference type="GO" id="GO:0005737">
    <property type="term" value="C:cytoplasm"/>
    <property type="evidence" value="ECO:0007669"/>
    <property type="project" value="UniProtKB-SubCell"/>
</dbReference>
<dbReference type="PANTHER" id="PTHR42780:SF1">
    <property type="entry name" value="ISOLEUCINE--TRNA LIGASE, CYTOPLASMIC"/>
    <property type="match status" value="1"/>
</dbReference>
<dbReference type="InterPro" id="IPR002300">
    <property type="entry name" value="aa-tRNA-synth_Ia"/>
</dbReference>
<feature type="binding site" evidence="17">
    <location>
        <position position="573"/>
    </location>
    <ligand>
        <name>substrate</name>
    </ligand>
</feature>
<dbReference type="SUPFAM" id="SSF52374">
    <property type="entry name" value="Nucleotidylyl transferase"/>
    <property type="match status" value="1"/>
</dbReference>
<dbReference type="InterPro" id="IPR029033">
    <property type="entry name" value="His_PPase_superfam"/>
</dbReference>
<dbReference type="AlphaFoldDB" id="A0A1G2U378"/>
<evidence type="ECO:0000256" key="14">
    <source>
        <dbReference type="ARBA" id="ARBA00048359"/>
    </source>
</evidence>
<comment type="catalytic activity">
    <reaction evidence="14 15">
        <text>tRNA(Ile) + L-isoleucine + ATP = L-isoleucyl-tRNA(Ile) + AMP + diphosphate</text>
        <dbReference type="Rhea" id="RHEA:11060"/>
        <dbReference type="Rhea" id="RHEA-COMP:9666"/>
        <dbReference type="Rhea" id="RHEA-COMP:9695"/>
        <dbReference type="ChEBI" id="CHEBI:30616"/>
        <dbReference type="ChEBI" id="CHEBI:33019"/>
        <dbReference type="ChEBI" id="CHEBI:58045"/>
        <dbReference type="ChEBI" id="CHEBI:78442"/>
        <dbReference type="ChEBI" id="CHEBI:78528"/>
        <dbReference type="ChEBI" id="CHEBI:456215"/>
        <dbReference type="EC" id="6.1.1.5"/>
    </reaction>
</comment>
<keyword evidence="5 15" id="KW-0963">Cytoplasm</keyword>
<dbReference type="InterPro" id="IPR013078">
    <property type="entry name" value="His_Pase_superF_clade-1"/>
</dbReference>
<comment type="caution">
    <text evidence="20">The sequence shown here is derived from an EMBL/GenBank/DDBJ whole genome shotgun (WGS) entry which is preliminary data.</text>
</comment>
<comment type="subunit">
    <text evidence="4 15">Monomer.</text>
</comment>
<dbReference type="PANTHER" id="PTHR42780">
    <property type="entry name" value="SOLEUCYL-TRNA SYNTHETASE"/>
    <property type="match status" value="1"/>
</dbReference>
<dbReference type="Pfam" id="PF08264">
    <property type="entry name" value="Anticodon_1"/>
    <property type="match status" value="1"/>
</dbReference>
<name>A0A1G2U378_9BACT</name>
<dbReference type="GO" id="GO:0005524">
    <property type="term" value="F:ATP binding"/>
    <property type="evidence" value="ECO:0007669"/>
    <property type="project" value="UniProtKB-UniRule"/>
</dbReference>
<dbReference type="Pfam" id="PF00133">
    <property type="entry name" value="tRNA-synt_1"/>
    <property type="match status" value="2"/>
</dbReference>
<evidence type="ECO:0000256" key="16">
    <source>
        <dbReference type="PIRSR" id="PIRSR613078-1"/>
    </source>
</evidence>
<feature type="domain" description="Aminoacyl-tRNA synthetase class Ia" evidence="18">
    <location>
        <begin position="714"/>
        <end position="847"/>
    </location>
</feature>
<dbReference type="InterPro" id="IPR009080">
    <property type="entry name" value="tRNAsynth_Ia_anticodon-bd"/>
</dbReference>
<evidence type="ECO:0000256" key="11">
    <source>
        <dbReference type="ARBA" id="ARBA00022917"/>
    </source>
</evidence>
<organism evidence="20 21">
    <name type="scientific">Candidatus Zambryskibacteria bacterium RIFCSPLOWO2_01_FULL_45_21</name>
    <dbReference type="NCBI Taxonomy" id="1802761"/>
    <lineage>
        <taxon>Bacteria</taxon>
        <taxon>Candidatus Zambryskiibacteriota</taxon>
    </lineage>
</organism>
<dbReference type="GO" id="GO:0000049">
    <property type="term" value="F:tRNA binding"/>
    <property type="evidence" value="ECO:0007669"/>
    <property type="project" value="InterPro"/>
</dbReference>
<dbReference type="EC" id="6.1.1.5" evidence="15"/>
<dbReference type="FunFam" id="3.40.50.620:FF:000063">
    <property type="entry name" value="Isoleucine--tRNA ligase"/>
    <property type="match status" value="1"/>
</dbReference>
<evidence type="ECO:0000256" key="6">
    <source>
        <dbReference type="ARBA" id="ARBA00022598"/>
    </source>
</evidence>
<dbReference type="GO" id="GO:0004822">
    <property type="term" value="F:isoleucine-tRNA ligase activity"/>
    <property type="evidence" value="ECO:0007669"/>
    <property type="project" value="UniProtKB-UniRule"/>
</dbReference>
<dbReference type="SMART" id="SM00855">
    <property type="entry name" value="PGAM"/>
    <property type="match status" value="1"/>
</dbReference>
<feature type="domain" description="Aminoacyl-tRNA synthetase class Ia" evidence="18">
    <location>
        <begin position="24"/>
        <end position="511"/>
    </location>
</feature>